<proteinExistence type="predicted"/>
<dbReference type="Proteomes" id="UP001066276">
    <property type="component" value="Chromosome 2_1"/>
</dbReference>
<accession>A0AAV7VE47</accession>
<dbReference type="AlphaFoldDB" id="A0AAV7VE47"/>
<reference evidence="2" key="1">
    <citation type="journal article" date="2022" name="bioRxiv">
        <title>Sequencing and chromosome-scale assembly of the giantPleurodeles waltlgenome.</title>
        <authorList>
            <person name="Brown T."/>
            <person name="Elewa A."/>
            <person name="Iarovenko S."/>
            <person name="Subramanian E."/>
            <person name="Araus A.J."/>
            <person name="Petzold A."/>
            <person name="Susuki M."/>
            <person name="Suzuki K.-i.T."/>
            <person name="Hayashi T."/>
            <person name="Toyoda A."/>
            <person name="Oliveira C."/>
            <person name="Osipova E."/>
            <person name="Leigh N.D."/>
            <person name="Simon A."/>
            <person name="Yun M.H."/>
        </authorList>
    </citation>
    <scope>NUCLEOTIDE SEQUENCE</scope>
    <source>
        <strain evidence="2">20211129_DDA</strain>
        <tissue evidence="2">Liver</tissue>
    </source>
</reference>
<sequence length="104" mass="11587">MGKCPGRTVNSIACKRQHVNDAKEEEWCWDIKEGGEDADGQSEERAHRTQEVDTLDWKESAERRQAAGKNKEEIVDNSTLTGVKSDEGGKPQSWLPAMSQEGRG</sequence>
<evidence type="ECO:0000313" key="3">
    <source>
        <dbReference type="Proteomes" id="UP001066276"/>
    </source>
</evidence>
<dbReference type="EMBL" id="JANPWB010000003">
    <property type="protein sequence ID" value="KAJ1198437.1"/>
    <property type="molecule type" value="Genomic_DNA"/>
</dbReference>
<protein>
    <submittedName>
        <fullName evidence="2">Uncharacterized protein</fullName>
    </submittedName>
</protein>
<evidence type="ECO:0000256" key="1">
    <source>
        <dbReference type="SAM" id="MobiDB-lite"/>
    </source>
</evidence>
<keyword evidence="3" id="KW-1185">Reference proteome</keyword>
<name>A0AAV7VE47_PLEWA</name>
<comment type="caution">
    <text evidence="2">The sequence shown here is derived from an EMBL/GenBank/DDBJ whole genome shotgun (WGS) entry which is preliminary data.</text>
</comment>
<gene>
    <name evidence="2" type="ORF">NDU88_002278</name>
</gene>
<feature type="compositionally biased region" description="Basic and acidic residues" evidence="1">
    <location>
        <begin position="42"/>
        <end position="74"/>
    </location>
</feature>
<evidence type="ECO:0000313" key="2">
    <source>
        <dbReference type="EMBL" id="KAJ1198437.1"/>
    </source>
</evidence>
<feature type="region of interest" description="Disordered" evidence="1">
    <location>
        <begin position="34"/>
        <end position="104"/>
    </location>
</feature>
<organism evidence="2 3">
    <name type="scientific">Pleurodeles waltl</name>
    <name type="common">Iberian ribbed newt</name>
    <dbReference type="NCBI Taxonomy" id="8319"/>
    <lineage>
        <taxon>Eukaryota</taxon>
        <taxon>Metazoa</taxon>
        <taxon>Chordata</taxon>
        <taxon>Craniata</taxon>
        <taxon>Vertebrata</taxon>
        <taxon>Euteleostomi</taxon>
        <taxon>Amphibia</taxon>
        <taxon>Batrachia</taxon>
        <taxon>Caudata</taxon>
        <taxon>Salamandroidea</taxon>
        <taxon>Salamandridae</taxon>
        <taxon>Pleurodelinae</taxon>
        <taxon>Pleurodeles</taxon>
    </lineage>
</organism>